<feature type="chain" id="PRO_5045449166" description="Ferrochelatase" evidence="2">
    <location>
        <begin position="23"/>
        <end position="69"/>
    </location>
</feature>
<evidence type="ECO:0000313" key="3">
    <source>
        <dbReference type="EMBL" id="MDP4538314.1"/>
    </source>
</evidence>
<keyword evidence="1" id="KW-0472">Membrane</keyword>
<keyword evidence="2" id="KW-0732">Signal</keyword>
<gene>
    <name evidence="3" type="ORF">Q9K01_01555</name>
</gene>
<dbReference type="RefSeq" id="WP_305928455.1">
    <property type="nucleotide sequence ID" value="NZ_JAVAIL010000001.1"/>
</dbReference>
<evidence type="ECO:0000256" key="2">
    <source>
        <dbReference type="SAM" id="SignalP"/>
    </source>
</evidence>
<feature type="signal peptide" evidence="2">
    <location>
        <begin position="1"/>
        <end position="22"/>
    </location>
</feature>
<sequence length="69" mass="6773">MRIRTALTAVAAAAVAATPLAAAQARTSMPVEGESEVGGVSPVAGVAIFAAIVAAIYFIADSEDEAVSP</sequence>
<name>A0ABT9H5I1_9SPHN</name>
<accession>A0ABT9H5I1</accession>
<dbReference type="Proteomes" id="UP001235664">
    <property type="component" value="Unassembled WGS sequence"/>
</dbReference>
<evidence type="ECO:0008006" key="5">
    <source>
        <dbReference type="Google" id="ProtNLM"/>
    </source>
</evidence>
<protein>
    <recommendedName>
        <fullName evidence="5">Ferrochelatase</fullName>
    </recommendedName>
</protein>
<proteinExistence type="predicted"/>
<evidence type="ECO:0000256" key="1">
    <source>
        <dbReference type="SAM" id="Phobius"/>
    </source>
</evidence>
<keyword evidence="1" id="KW-1133">Transmembrane helix</keyword>
<dbReference type="EMBL" id="JAVAIL010000001">
    <property type="protein sequence ID" value="MDP4538314.1"/>
    <property type="molecule type" value="Genomic_DNA"/>
</dbReference>
<feature type="transmembrane region" description="Helical" evidence="1">
    <location>
        <begin position="39"/>
        <end position="60"/>
    </location>
</feature>
<keyword evidence="1" id="KW-0812">Transmembrane</keyword>
<reference evidence="3 4" key="1">
    <citation type="submission" date="2023-08" db="EMBL/GenBank/DDBJ databases">
        <title>genomic of DY56.</title>
        <authorList>
            <person name="Wang Y."/>
        </authorList>
    </citation>
    <scope>NUCLEOTIDE SEQUENCE [LARGE SCALE GENOMIC DNA]</scope>
    <source>
        <strain evidence="3 4">DY56-A-20</strain>
    </source>
</reference>
<comment type="caution">
    <text evidence="3">The sequence shown here is derived from an EMBL/GenBank/DDBJ whole genome shotgun (WGS) entry which is preliminary data.</text>
</comment>
<keyword evidence="4" id="KW-1185">Reference proteome</keyword>
<evidence type="ECO:0000313" key="4">
    <source>
        <dbReference type="Proteomes" id="UP001235664"/>
    </source>
</evidence>
<organism evidence="3 4">
    <name type="scientific">Qipengyuania benthica</name>
    <dbReference type="NCBI Taxonomy" id="3067651"/>
    <lineage>
        <taxon>Bacteria</taxon>
        <taxon>Pseudomonadati</taxon>
        <taxon>Pseudomonadota</taxon>
        <taxon>Alphaproteobacteria</taxon>
        <taxon>Sphingomonadales</taxon>
        <taxon>Erythrobacteraceae</taxon>
        <taxon>Qipengyuania</taxon>
    </lineage>
</organism>